<gene>
    <name evidence="7" type="ORF">C7S18_15330</name>
</gene>
<evidence type="ECO:0000256" key="4">
    <source>
        <dbReference type="ARBA" id="ARBA00022840"/>
    </source>
</evidence>
<keyword evidence="2 5" id="KW-0547">Nucleotide-binding</keyword>
<dbReference type="SUPFAM" id="SSF56112">
    <property type="entry name" value="Protein kinase-like (PK-like)"/>
    <property type="match status" value="1"/>
</dbReference>
<dbReference type="InterPro" id="IPR011009">
    <property type="entry name" value="Kinase-like_dom_sf"/>
</dbReference>
<reference evidence="7 8" key="1">
    <citation type="submission" date="2018-03" db="EMBL/GenBank/DDBJ databases">
        <title>Ahniella affigens gen. nov., sp. nov., a gammaproteobacterium isolated from sandy soil near a stream.</title>
        <authorList>
            <person name="Ko Y."/>
            <person name="Kim J.-H."/>
        </authorList>
    </citation>
    <scope>NUCLEOTIDE SEQUENCE [LARGE SCALE GENOMIC DNA]</scope>
    <source>
        <strain evidence="7 8">D13</strain>
    </source>
</reference>
<dbReference type="PANTHER" id="PTHR43289:SF34">
    <property type="entry name" value="SERINE_THREONINE-PROTEIN KINASE YBDM-RELATED"/>
    <property type="match status" value="1"/>
</dbReference>
<sequence>MNPELMQIFRDALDVAPADLADFLNARCADAADRAKVIALLAELHQDLPAWPPSAAELLQQAANNPAIAQPLPQADLSGQVLGPFRLLRPLGSGGMGAVWLAERIDDFEQNVAIKWAHAAAHSELSRNRFANERQLLGRLSHPGIAHIVDGGTDQGLPWYAMEYVDGQLLDAYLNDHEPSLESRLKLMIAICDAVQHAHRYLVVHRDLKPSNIMVLADGRPKLLDFGIAKHLDEPNALTMSRAPLTFAYAAPEQIRGDAVTTATDVYALGVILYEMLTGVRPHKPKGDGSLSLLQAITDTDARPPSTIDEPRTGGSPIPAARLKGDLDTLVLKALQRDPAQRYGSPEALADDLQRFLDGLPITAQRESWHYRWGKFIRRHKVASAFAGSTVLAVIVGAGVAFYQRDQAIKHASRAEATKNFILSIFTSADAWDTRQDVSAVELTLRGLEQVQTELKDQPEARIELYATIAEALGRRLPTRNALMAGRLLSQELNALPGAPIAQRIDAEIDVADYLSGAEDFPALEQQIARVEQVYANDLTLRDQHRLLYHRMFLANVHGQFAETRALLTQSQSMDRSTLAAEGLDLSKLDCREWAMTVEIDWAQRQDRQAIRDSEALLLVMDRDLRADDLNRGAFLWHVSGTLLRVAPSPPALALVARVSQWTDAQFGANSEYRSRIDFHDLLRLRAEARWPEAEVIYSRWMAEWSYWPEEFVLERQRLQYQGGLIALAQGDGDLARERFEEALELAQIMAAGHSESPTLRAVRAGQAYLAMQADAARRADLEAITQAQLQADDGDWWQSAAWLAEADLKAGRLTSAQALLLDLKAWHQRRGARFDAQLLSLYPKAELPMPAQPGYELADMLILGNKLIADAERIQQARSL</sequence>
<reference evidence="7 8" key="2">
    <citation type="submission" date="2018-03" db="EMBL/GenBank/DDBJ databases">
        <authorList>
            <person name="Keele B.F."/>
        </authorList>
    </citation>
    <scope>NUCLEOTIDE SEQUENCE [LARGE SCALE GENOMIC DNA]</scope>
    <source>
        <strain evidence="7 8">D13</strain>
    </source>
</reference>
<dbReference type="EMBL" id="CP027860">
    <property type="protein sequence ID" value="AVP98473.1"/>
    <property type="molecule type" value="Genomic_DNA"/>
</dbReference>
<accession>A0A2P1PUF3</accession>
<dbReference type="Gene3D" id="1.10.510.10">
    <property type="entry name" value="Transferase(Phosphotransferase) domain 1"/>
    <property type="match status" value="1"/>
</dbReference>
<dbReference type="PROSITE" id="PS50011">
    <property type="entry name" value="PROTEIN_KINASE_DOM"/>
    <property type="match status" value="1"/>
</dbReference>
<dbReference type="Gene3D" id="3.30.200.20">
    <property type="entry name" value="Phosphorylase Kinase, domain 1"/>
    <property type="match status" value="1"/>
</dbReference>
<protein>
    <recommendedName>
        <fullName evidence="6">Protein kinase domain-containing protein</fullName>
    </recommendedName>
</protein>
<keyword evidence="1" id="KW-0808">Transferase</keyword>
<evidence type="ECO:0000256" key="1">
    <source>
        <dbReference type="ARBA" id="ARBA00022679"/>
    </source>
</evidence>
<dbReference type="KEGG" id="xba:C7S18_15330"/>
<keyword evidence="8" id="KW-1185">Reference proteome</keyword>
<dbReference type="SMART" id="SM00220">
    <property type="entry name" value="S_TKc"/>
    <property type="match status" value="1"/>
</dbReference>
<dbReference type="RefSeq" id="WP_106892394.1">
    <property type="nucleotide sequence ID" value="NZ_CP027860.1"/>
</dbReference>
<name>A0A2P1PUF3_9GAMM</name>
<organism evidence="7 8">
    <name type="scientific">Ahniella affigens</name>
    <dbReference type="NCBI Taxonomy" id="2021234"/>
    <lineage>
        <taxon>Bacteria</taxon>
        <taxon>Pseudomonadati</taxon>
        <taxon>Pseudomonadota</taxon>
        <taxon>Gammaproteobacteria</taxon>
        <taxon>Lysobacterales</taxon>
        <taxon>Rhodanobacteraceae</taxon>
        <taxon>Ahniella</taxon>
    </lineage>
</organism>
<keyword evidence="4 5" id="KW-0067">ATP-binding</keyword>
<dbReference type="GO" id="GO:0005524">
    <property type="term" value="F:ATP binding"/>
    <property type="evidence" value="ECO:0007669"/>
    <property type="project" value="UniProtKB-UniRule"/>
</dbReference>
<evidence type="ECO:0000313" key="7">
    <source>
        <dbReference type="EMBL" id="AVP98473.1"/>
    </source>
</evidence>
<dbReference type="Pfam" id="PF00069">
    <property type="entry name" value="Pkinase"/>
    <property type="match status" value="1"/>
</dbReference>
<proteinExistence type="predicted"/>
<feature type="domain" description="Protein kinase" evidence="6">
    <location>
        <begin position="85"/>
        <end position="357"/>
    </location>
</feature>
<evidence type="ECO:0000256" key="2">
    <source>
        <dbReference type="ARBA" id="ARBA00022741"/>
    </source>
</evidence>
<dbReference type="InterPro" id="IPR008271">
    <property type="entry name" value="Ser/Thr_kinase_AS"/>
</dbReference>
<keyword evidence="3" id="KW-0418">Kinase</keyword>
<dbReference type="Proteomes" id="UP000241074">
    <property type="component" value="Chromosome"/>
</dbReference>
<dbReference type="CDD" id="cd14014">
    <property type="entry name" value="STKc_PknB_like"/>
    <property type="match status" value="1"/>
</dbReference>
<dbReference type="InterPro" id="IPR017441">
    <property type="entry name" value="Protein_kinase_ATP_BS"/>
</dbReference>
<evidence type="ECO:0000259" key="6">
    <source>
        <dbReference type="PROSITE" id="PS50011"/>
    </source>
</evidence>
<feature type="binding site" evidence="5">
    <location>
        <position position="115"/>
    </location>
    <ligand>
        <name>ATP</name>
        <dbReference type="ChEBI" id="CHEBI:30616"/>
    </ligand>
</feature>
<dbReference type="InterPro" id="IPR000719">
    <property type="entry name" value="Prot_kinase_dom"/>
</dbReference>
<evidence type="ECO:0000256" key="5">
    <source>
        <dbReference type="PROSITE-ProRule" id="PRU10141"/>
    </source>
</evidence>
<dbReference type="OrthoDB" id="9783151at2"/>
<dbReference type="AlphaFoldDB" id="A0A2P1PUF3"/>
<dbReference type="PANTHER" id="PTHR43289">
    <property type="entry name" value="MITOGEN-ACTIVATED PROTEIN KINASE KINASE KINASE 20-RELATED"/>
    <property type="match status" value="1"/>
</dbReference>
<evidence type="ECO:0000313" key="8">
    <source>
        <dbReference type="Proteomes" id="UP000241074"/>
    </source>
</evidence>
<evidence type="ECO:0000256" key="3">
    <source>
        <dbReference type="ARBA" id="ARBA00022777"/>
    </source>
</evidence>
<dbReference type="PROSITE" id="PS00108">
    <property type="entry name" value="PROTEIN_KINASE_ST"/>
    <property type="match status" value="1"/>
</dbReference>
<dbReference type="GO" id="GO:0004674">
    <property type="term" value="F:protein serine/threonine kinase activity"/>
    <property type="evidence" value="ECO:0007669"/>
    <property type="project" value="TreeGrafter"/>
</dbReference>
<dbReference type="PROSITE" id="PS00107">
    <property type="entry name" value="PROTEIN_KINASE_ATP"/>
    <property type="match status" value="1"/>
</dbReference>